<dbReference type="GO" id="GO:0006629">
    <property type="term" value="P:lipid metabolic process"/>
    <property type="evidence" value="ECO:0007669"/>
    <property type="project" value="InterPro"/>
</dbReference>
<dbReference type="PANTHER" id="PTHR46211">
    <property type="entry name" value="GLYCEROPHOSPHORYL DIESTER PHOSPHODIESTERASE"/>
    <property type="match status" value="1"/>
</dbReference>
<dbReference type="STRING" id="237258.SAMN04489756_11713"/>
<dbReference type="PATRIC" id="fig|237258.4.peg.1571"/>
<feature type="domain" description="GP-PDE" evidence="1">
    <location>
        <begin position="20"/>
        <end position="249"/>
    </location>
</feature>
<evidence type="ECO:0000313" key="2">
    <source>
        <dbReference type="EMBL" id="OEL11859.1"/>
    </source>
</evidence>
<evidence type="ECO:0000313" key="3">
    <source>
        <dbReference type="Proteomes" id="UP000095601"/>
    </source>
</evidence>
<dbReference type="InterPro" id="IPR030395">
    <property type="entry name" value="GP_PDE_dom"/>
</dbReference>
<dbReference type="RefSeq" id="WP_069797273.1">
    <property type="nucleotide sequence ID" value="NZ_CP034157.1"/>
</dbReference>
<dbReference type="OrthoDB" id="9809583at2"/>
<name>A0A1E5UG54_9FLAO</name>
<dbReference type="PANTHER" id="PTHR46211:SF1">
    <property type="entry name" value="GLYCEROPHOSPHODIESTER PHOSPHODIESTERASE, CYTOPLASMIC"/>
    <property type="match status" value="1"/>
</dbReference>
<reference evidence="2 3" key="1">
    <citation type="submission" date="2016-09" db="EMBL/GenBank/DDBJ databases">
        <authorList>
            <person name="Capua I."/>
            <person name="De Benedictis P."/>
            <person name="Joannis T."/>
            <person name="Lombin L.H."/>
            <person name="Cattoli G."/>
        </authorList>
    </citation>
    <scope>NUCLEOTIDE SEQUENCE [LARGE SCALE GENOMIC DNA]</scope>
    <source>
        <strain evidence="2 3">NRS-1</strain>
    </source>
</reference>
<dbReference type="Gene3D" id="3.20.20.190">
    <property type="entry name" value="Phosphatidylinositol (PI) phosphodiesterase"/>
    <property type="match status" value="1"/>
</dbReference>
<dbReference type="Proteomes" id="UP000095601">
    <property type="component" value="Unassembled WGS sequence"/>
</dbReference>
<dbReference type="GO" id="GO:0008081">
    <property type="term" value="F:phosphoric diester hydrolase activity"/>
    <property type="evidence" value="ECO:0007669"/>
    <property type="project" value="InterPro"/>
</dbReference>
<protein>
    <submittedName>
        <fullName evidence="2">Putative glycerophosphodiester phosphodiesterase</fullName>
    </submittedName>
</protein>
<dbReference type="EMBL" id="MKGI01000014">
    <property type="protein sequence ID" value="OEL11859.1"/>
    <property type="molecule type" value="Genomic_DNA"/>
</dbReference>
<sequence length="253" mass="28769">MKKLILLATLVGANFYHSQTQVIAHRGFWKTNPTTAENSIAALKNAQKLKVYGSEFDVRMTKDGVLVINHDEHINGVEIATSDFKSLKKQKLSNGENLPTLEKYLKQGKKSAVKLILEIKPAKTPELETEMVEKTLAMVEKFHLQNQTEYISFSLHIAKELKKQNPKALVQYLAGDLSPQEIKNLGIDGVDYHYNVFLEKHQDWIEQAKNLGVITNVWTVNDPEIYKKLYDAGVQFVTTNTPDVFLNINKSRE</sequence>
<dbReference type="Pfam" id="PF03009">
    <property type="entry name" value="GDPD"/>
    <property type="match status" value="1"/>
</dbReference>
<dbReference type="InterPro" id="IPR017946">
    <property type="entry name" value="PLC-like_Pdiesterase_TIM-brl"/>
</dbReference>
<dbReference type="SUPFAM" id="SSF51695">
    <property type="entry name" value="PLC-like phosphodiesterases"/>
    <property type="match status" value="1"/>
</dbReference>
<accession>A0A1E5UG54</accession>
<keyword evidence="3" id="KW-1185">Reference proteome</keyword>
<dbReference type="KEGG" id="cnr:EB819_03030"/>
<evidence type="ECO:0000259" key="1">
    <source>
        <dbReference type="PROSITE" id="PS51704"/>
    </source>
</evidence>
<dbReference type="AlphaFoldDB" id="A0A1E5UG54"/>
<dbReference type="PROSITE" id="PS51704">
    <property type="entry name" value="GP_PDE"/>
    <property type="match status" value="1"/>
</dbReference>
<gene>
    <name evidence="2" type="ORF">BHF72_1617</name>
</gene>
<organism evidence="2 3">
    <name type="scientific">Cloacibacterium normanense</name>
    <dbReference type="NCBI Taxonomy" id="237258"/>
    <lineage>
        <taxon>Bacteria</taxon>
        <taxon>Pseudomonadati</taxon>
        <taxon>Bacteroidota</taxon>
        <taxon>Flavobacteriia</taxon>
        <taxon>Flavobacteriales</taxon>
        <taxon>Weeksellaceae</taxon>
    </lineage>
</organism>
<comment type="caution">
    <text evidence="2">The sequence shown here is derived from an EMBL/GenBank/DDBJ whole genome shotgun (WGS) entry which is preliminary data.</text>
</comment>
<proteinExistence type="predicted"/>